<dbReference type="EC" id="4.2.1.83" evidence="1"/>
<gene>
    <name evidence="1" type="primary">galB_2</name>
    <name evidence="1" type="ORF">SDC9_05483</name>
</gene>
<dbReference type="SUPFAM" id="SSF102588">
    <property type="entry name" value="LmbE-like"/>
    <property type="match status" value="1"/>
</dbReference>
<dbReference type="Gene3D" id="3.40.50.10320">
    <property type="entry name" value="LmbE-like"/>
    <property type="match status" value="1"/>
</dbReference>
<proteinExistence type="predicted"/>
<accession>A0A644T0E3</accession>
<dbReference type="EMBL" id="VSSQ01000010">
    <property type="protein sequence ID" value="MPL59927.1"/>
    <property type="molecule type" value="Genomic_DNA"/>
</dbReference>
<dbReference type="AlphaFoldDB" id="A0A644T0E3"/>
<organism evidence="1">
    <name type="scientific">bioreactor metagenome</name>
    <dbReference type="NCBI Taxonomy" id="1076179"/>
    <lineage>
        <taxon>unclassified sequences</taxon>
        <taxon>metagenomes</taxon>
        <taxon>ecological metagenomes</taxon>
    </lineage>
</organism>
<evidence type="ECO:0000313" key="1">
    <source>
        <dbReference type="EMBL" id="MPL59927.1"/>
    </source>
</evidence>
<dbReference type="Pfam" id="PF02585">
    <property type="entry name" value="PIG-L"/>
    <property type="match status" value="1"/>
</dbReference>
<dbReference type="InterPro" id="IPR024078">
    <property type="entry name" value="LmbE-like_dom_sf"/>
</dbReference>
<sequence>MVNKIVVVTAHPGDFIWSSGGTLYKYSQSGCEIHVIALTDGLRCESPIMITDDCSLEGKRRQIESASSLLNITSVTFLGYDDMPLEIDNSGIIKIASIMNEMNPDIILTHAYCRDNTNPDHEAAAEIVNKAAEIASSNHKIFKNTMRSRPIPIFGFEPDNPENSRWIPGTFIDITPCMDMKMEAITRLPGFADRSARTYEQAVNRAIYCSGRGGVNGCKYAEAFSGSTPICDHGYFVW</sequence>
<keyword evidence="1" id="KW-0456">Lyase</keyword>
<comment type="caution">
    <text evidence="1">The sequence shown here is derived from an EMBL/GenBank/DDBJ whole genome shotgun (WGS) entry which is preliminary data.</text>
</comment>
<dbReference type="GO" id="GO:0047584">
    <property type="term" value="F:4-oxalmesaconate hydratase activity"/>
    <property type="evidence" value="ECO:0007669"/>
    <property type="project" value="UniProtKB-EC"/>
</dbReference>
<reference evidence="1" key="1">
    <citation type="submission" date="2019-08" db="EMBL/GenBank/DDBJ databases">
        <authorList>
            <person name="Kucharzyk K."/>
            <person name="Murdoch R.W."/>
            <person name="Higgins S."/>
            <person name="Loffler F."/>
        </authorList>
    </citation>
    <scope>NUCLEOTIDE SEQUENCE</scope>
</reference>
<dbReference type="InterPro" id="IPR003737">
    <property type="entry name" value="GlcNAc_PI_deacetylase-related"/>
</dbReference>
<protein>
    <submittedName>
        <fullName evidence="1">4-oxalmesaconate hydratase</fullName>
        <ecNumber evidence="1">4.2.1.83</ecNumber>
    </submittedName>
</protein>
<name>A0A644T0E3_9ZZZZ</name>